<evidence type="ECO:0000313" key="3">
    <source>
        <dbReference type="Proteomes" id="UP001151760"/>
    </source>
</evidence>
<dbReference type="GO" id="GO:0003964">
    <property type="term" value="F:RNA-directed DNA polymerase activity"/>
    <property type="evidence" value="ECO:0007669"/>
    <property type="project" value="UniProtKB-KW"/>
</dbReference>
<protein>
    <submittedName>
        <fullName evidence="2">Reverse transcriptase domain-containing protein</fullName>
    </submittedName>
</protein>
<name>A0ABQ4X5J0_9ASTR</name>
<evidence type="ECO:0000256" key="1">
    <source>
        <dbReference type="SAM" id="MobiDB-lite"/>
    </source>
</evidence>
<dbReference type="InterPro" id="IPR021109">
    <property type="entry name" value="Peptidase_aspartic_dom_sf"/>
</dbReference>
<feature type="compositionally biased region" description="Acidic residues" evidence="1">
    <location>
        <begin position="567"/>
        <end position="581"/>
    </location>
</feature>
<accession>A0ABQ4X5J0</accession>
<keyword evidence="2" id="KW-0548">Nucleotidyltransferase</keyword>
<reference evidence="2" key="2">
    <citation type="submission" date="2022-01" db="EMBL/GenBank/DDBJ databases">
        <authorList>
            <person name="Yamashiro T."/>
            <person name="Shiraishi A."/>
            <person name="Satake H."/>
            <person name="Nakayama K."/>
        </authorList>
    </citation>
    <scope>NUCLEOTIDE SEQUENCE</scope>
</reference>
<gene>
    <name evidence="2" type="ORF">Tco_0655266</name>
</gene>
<dbReference type="PANTHER" id="PTHR33067:SF35">
    <property type="entry name" value="ASPARTIC PEPTIDASE DDI1-TYPE DOMAIN-CONTAINING PROTEIN"/>
    <property type="match status" value="1"/>
</dbReference>
<evidence type="ECO:0000313" key="2">
    <source>
        <dbReference type="EMBL" id="GJS60482.1"/>
    </source>
</evidence>
<dbReference type="Gene3D" id="2.40.70.10">
    <property type="entry name" value="Acid Proteases"/>
    <property type="match status" value="1"/>
</dbReference>
<proteinExistence type="predicted"/>
<dbReference type="PANTHER" id="PTHR33067">
    <property type="entry name" value="RNA-DIRECTED DNA POLYMERASE-RELATED"/>
    <property type="match status" value="1"/>
</dbReference>
<feature type="region of interest" description="Disordered" evidence="1">
    <location>
        <begin position="137"/>
        <end position="193"/>
    </location>
</feature>
<dbReference type="CDD" id="cd00303">
    <property type="entry name" value="retropepsin_like"/>
    <property type="match status" value="1"/>
</dbReference>
<reference evidence="2" key="1">
    <citation type="journal article" date="2022" name="Int. J. Mol. Sci.">
        <title>Draft Genome of Tanacetum Coccineum: Genomic Comparison of Closely Related Tanacetum-Family Plants.</title>
        <authorList>
            <person name="Yamashiro T."/>
            <person name="Shiraishi A."/>
            <person name="Nakayama K."/>
            <person name="Satake H."/>
        </authorList>
    </citation>
    <scope>NUCLEOTIDE SEQUENCE</scope>
</reference>
<sequence>MGPPCFPPPNVQNNQNYNQNWYNQNQGNYQALNNQGFNQQRGQNFNQRNNNYQALNYQSSNNQAQVGPLNELSNYMKSNEATLRAMQTQMCNMKSELRNEFKSSFTNQFSSIETKTNKLENPNNQIMNMLTNLTIQRQGPLGSGSLPSNTVANPRGDSKAVTTRSSVSYDGPRIPTTSSPLPKEVEGEPEATKDKVRTTNLGSTAHVQPPFVQVPIPEPDVALKPNPKPSIPYPSRLNDHKLCEKANYQMLKFLQIFQRLHFDLSFADALLHIPKFAFTFKSLLSNKEKLFELVNTPLNENCSAVLLKKLLEKLGDPDKFLIPCDYPELDECLALADLGASINLMPLSVWKKLSLPELTPNRMTLDLANRSVAYPVGVAEDVFVKVGKTAHALIDVYGEELILRDGDEQLIFHIDNTSKHPHESINMINFIDITCEDRFSEVLKFKKSNHPSSGSTTPFSDSLLEEFADELTLLDPFPPGNKDDNFDPEAELRKIEYLLNRELSIESSPKSDIKIIDPILEKFTDEPAHVHSPPPGDDDNNKECDLPFCDNFVTFSNPLFDFNDDFTLSDDESFPEEDDTESKDSYEPALLFTPLSDANEDECFDPGGDIDEINALLDMDVSTYIKVGYHDSEGD</sequence>
<keyword evidence="2" id="KW-0695">RNA-directed DNA polymerase</keyword>
<dbReference type="EMBL" id="BQNB010009223">
    <property type="protein sequence ID" value="GJS60482.1"/>
    <property type="molecule type" value="Genomic_DNA"/>
</dbReference>
<comment type="caution">
    <text evidence="2">The sequence shown here is derived from an EMBL/GenBank/DDBJ whole genome shotgun (WGS) entry which is preliminary data.</text>
</comment>
<feature type="region of interest" description="Disordered" evidence="1">
    <location>
        <begin position="567"/>
        <end position="587"/>
    </location>
</feature>
<feature type="compositionally biased region" description="Basic and acidic residues" evidence="1">
    <location>
        <begin position="183"/>
        <end position="193"/>
    </location>
</feature>
<keyword evidence="2" id="KW-0808">Transferase</keyword>
<keyword evidence="3" id="KW-1185">Reference proteome</keyword>
<organism evidence="2 3">
    <name type="scientific">Tanacetum coccineum</name>
    <dbReference type="NCBI Taxonomy" id="301880"/>
    <lineage>
        <taxon>Eukaryota</taxon>
        <taxon>Viridiplantae</taxon>
        <taxon>Streptophyta</taxon>
        <taxon>Embryophyta</taxon>
        <taxon>Tracheophyta</taxon>
        <taxon>Spermatophyta</taxon>
        <taxon>Magnoliopsida</taxon>
        <taxon>eudicotyledons</taxon>
        <taxon>Gunneridae</taxon>
        <taxon>Pentapetalae</taxon>
        <taxon>asterids</taxon>
        <taxon>campanulids</taxon>
        <taxon>Asterales</taxon>
        <taxon>Asteraceae</taxon>
        <taxon>Asteroideae</taxon>
        <taxon>Anthemideae</taxon>
        <taxon>Anthemidinae</taxon>
        <taxon>Tanacetum</taxon>
    </lineage>
</organism>
<dbReference type="Proteomes" id="UP001151760">
    <property type="component" value="Unassembled WGS sequence"/>
</dbReference>